<organism evidence="2">
    <name type="scientific">uncultured virus</name>
    <dbReference type="NCBI Taxonomy" id="340016"/>
    <lineage>
        <taxon>Viruses</taxon>
        <taxon>environmental samples</taxon>
    </lineage>
</organism>
<reference evidence="2" key="1">
    <citation type="submission" date="2017-01" db="EMBL/GenBank/DDBJ databases">
        <title>High-throughput sequencing uncovers low homogeneity in the biogeography of single-stranded DNA viruses.</title>
        <authorList>
            <person name="Pearson V.M."/>
            <person name="Rokyta D.R."/>
        </authorList>
    </citation>
    <scope>NUCLEOTIDE SEQUENCE</scope>
</reference>
<proteinExistence type="predicted"/>
<dbReference type="EMBL" id="KY487973">
    <property type="protein sequence ID" value="AUM62012.1"/>
    <property type="molecule type" value="Genomic_DNA"/>
</dbReference>
<protein>
    <submittedName>
        <fullName evidence="2">Capsid</fullName>
    </submittedName>
</protein>
<accession>A0A2K9LT14</accession>
<sequence>MPRRALRTRKSSRRFARRRSSFSARRIRRNYTVRKLPYRSRTRRPMSKRAVLSVTSTKKRDVMIGGTTFPPLQANVGSLSVAGNNPAIVLWCASARSLASTPLSAETVPTINQRTSSSVFFTGLKETITIRTNTSAAWRWRRIVFTHKGPIPGFTEADDPLRTFYQLADAQENLEYQRVATALPFALVADLYSYVFRGFGVNNVSAPARDWIDPITAPVDTMRIKVLYDQVTPIASGNDSGVVKTFNRWHPVRKNIMYGDQEIGGTLSTSPFSTQARPGIGDVYVMDLVFSNSEGEEDLLSWLPTSTVYWREK</sequence>
<gene>
    <name evidence="2" type="primary">Cap</name>
</gene>
<name>A0A2K9LT14_9VIRU</name>
<evidence type="ECO:0000313" key="2">
    <source>
        <dbReference type="EMBL" id="AUM62012.1"/>
    </source>
</evidence>
<feature type="region of interest" description="Disordered" evidence="1">
    <location>
        <begin position="1"/>
        <end position="21"/>
    </location>
</feature>
<evidence type="ECO:0000256" key="1">
    <source>
        <dbReference type="SAM" id="MobiDB-lite"/>
    </source>
</evidence>